<dbReference type="GO" id="GO:0005524">
    <property type="term" value="F:ATP binding"/>
    <property type="evidence" value="ECO:0007669"/>
    <property type="project" value="UniProtKB-KW"/>
</dbReference>
<dbReference type="Pfam" id="PF00005">
    <property type="entry name" value="ABC_tran"/>
    <property type="match status" value="1"/>
</dbReference>
<evidence type="ECO:0000256" key="2">
    <source>
        <dbReference type="ARBA" id="ARBA00022741"/>
    </source>
</evidence>
<dbReference type="InterPro" id="IPR032823">
    <property type="entry name" value="BCA_ABC_TP_C"/>
</dbReference>
<evidence type="ECO:0000313" key="6">
    <source>
        <dbReference type="Proteomes" id="UP000318801"/>
    </source>
</evidence>
<dbReference type="AlphaFoldDB" id="A0A506U753"/>
<evidence type="ECO:0000256" key="3">
    <source>
        <dbReference type="ARBA" id="ARBA00022840"/>
    </source>
</evidence>
<gene>
    <name evidence="5" type="ORF">FJU08_15730</name>
</gene>
<dbReference type="Pfam" id="PF12399">
    <property type="entry name" value="BCA_ABC_TP_C"/>
    <property type="match status" value="1"/>
</dbReference>
<dbReference type="Gene3D" id="3.40.50.300">
    <property type="entry name" value="P-loop containing nucleotide triphosphate hydrolases"/>
    <property type="match status" value="1"/>
</dbReference>
<dbReference type="InterPro" id="IPR003593">
    <property type="entry name" value="AAA+_ATPase"/>
</dbReference>
<dbReference type="FunFam" id="3.40.50.300:FF:000421">
    <property type="entry name" value="Branched-chain amino acid ABC transporter ATP-binding protein"/>
    <property type="match status" value="1"/>
</dbReference>
<organism evidence="5 6">
    <name type="scientific">Martelella alba</name>
    <dbReference type="NCBI Taxonomy" id="2590451"/>
    <lineage>
        <taxon>Bacteria</taxon>
        <taxon>Pseudomonadati</taxon>
        <taxon>Pseudomonadota</taxon>
        <taxon>Alphaproteobacteria</taxon>
        <taxon>Hyphomicrobiales</taxon>
        <taxon>Aurantimonadaceae</taxon>
        <taxon>Martelella</taxon>
    </lineage>
</organism>
<dbReference type="GO" id="GO:0005886">
    <property type="term" value="C:plasma membrane"/>
    <property type="evidence" value="ECO:0007669"/>
    <property type="project" value="TreeGrafter"/>
</dbReference>
<dbReference type="OrthoDB" id="9780942at2"/>
<dbReference type="GO" id="GO:0042941">
    <property type="term" value="P:D-alanine transmembrane transport"/>
    <property type="evidence" value="ECO:0007669"/>
    <property type="project" value="TreeGrafter"/>
</dbReference>
<dbReference type="EMBL" id="VHLG01000011">
    <property type="protein sequence ID" value="TPW28785.1"/>
    <property type="molecule type" value="Genomic_DNA"/>
</dbReference>
<evidence type="ECO:0000256" key="1">
    <source>
        <dbReference type="ARBA" id="ARBA00022448"/>
    </source>
</evidence>
<reference evidence="5 6" key="1">
    <citation type="submission" date="2019-06" db="EMBL/GenBank/DDBJ databases">
        <authorList>
            <person name="Li M."/>
        </authorList>
    </citation>
    <scope>NUCLEOTIDE SEQUENCE [LARGE SCALE GENOMIC DNA]</scope>
    <source>
        <strain evidence="5 6">BGMRC2036</strain>
    </source>
</reference>
<keyword evidence="6" id="KW-1185">Reference proteome</keyword>
<protein>
    <submittedName>
        <fullName evidence="5">ABC transporter ATP-binding protein</fullName>
    </submittedName>
</protein>
<dbReference type="InterPro" id="IPR027417">
    <property type="entry name" value="P-loop_NTPase"/>
</dbReference>
<feature type="domain" description="ABC transporter" evidence="4">
    <location>
        <begin position="4"/>
        <end position="251"/>
    </location>
</feature>
<dbReference type="SMART" id="SM00382">
    <property type="entry name" value="AAA"/>
    <property type="match status" value="1"/>
</dbReference>
<dbReference type="InterPro" id="IPR003439">
    <property type="entry name" value="ABC_transporter-like_ATP-bd"/>
</dbReference>
<evidence type="ECO:0000313" key="5">
    <source>
        <dbReference type="EMBL" id="TPW28785.1"/>
    </source>
</evidence>
<comment type="caution">
    <text evidence="5">The sequence shown here is derived from an EMBL/GenBank/DDBJ whole genome shotgun (WGS) entry which is preliminary data.</text>
</comment>
<dbReference type="GO" id="GO:0016887">
    <property type="term" value="F:ATP hydrolysis activity"/>
    <property type="evidence" value="ECO:0007669"/>
    <property type="project" value="InterPro"/>
</dbReference>
<evidence type="ECO:0000259" key="4">
    <source>
        <dbReference type="PROSITE" id="PS50893"/>
    </source>
</evidence>
<dbReference type="RefSeq" id="WP_141149984.1">
    <property type="nucleotide sequence ID" value="NZ_VHLG01000011.1"/>
</dbReference>
<accession>A0A506U753</accession>
<keyword evidence="3 5" id="KW-0067">ATP-binding</keyword>
<dbReference type="GO" id="GO:0005304">
    <property type="term" value="F:L-valine transmembrane transporter activity"/>
    <property type="evidence" value="ECO:0007669"/>
    <property type="project" value="TreeGrafter"/>
</dbReference>
<dbReference type="GO" id="GO:1903806">
    <property type="term" value="P:L-isoleucine import across plasma membrane"/>
    <property type="evidence" value="ECO:0007669"/>
    <property type="project" value="TreeGrafter"/>
</dbReference>
<dbReference type="PROSITE" id="PS50893">
    <property type="entry name" value="ABC_TRANSPORTER_2"/>
    <property type="match status" value="1"/>
</dbReference>
<name>A0A506U753_9HYPH</name>
<dbReference type="PANTHER" id="PTHR45772:SF7">
    <property type="entry name" value="AMINO ACID ABC TRANSPORTER ATP-BINDING PROTEIN"/>
    <property type="match status" value="1"/>
</dbReference>
<proteinExistence type="predicted"/>
<dbReference type="InterPro" id="IPR051120">
    <property type="entry name" value="ABC_AA/LPS_Transport"/>
</dbReference>
<sequence length="262" mass="27611">MSLLEVSGLGISFGGIRAVNNVGFAANPGEIVSVIGPNGAGKTTLFNMISGVYQPGEGRVLLEGKEVTGLAPDRLAAMGLTRTFQNLQIFQEMSVLENVIAGFHLQERGALVADLLSLPGSRRRAAKARDAAMVLLQKVGLEKAAERQAGNLSYGALKRLEIARALAVAPRVLLLDEPAAGCNAVETEEIDRLIAELAASGIAILLVEHDMKMVMRISNHIVVLDHGEKIAEGEPEAVARNKAVIAAYLGTADEEEPADADG</sequence>
<dbReference type="GO" id="GO:1903805">
    <property type="term" value="P:L-valine import across plasma membrane"/>
    <property type="evidence" value="ECO:0007669"/>
    <property type="project" value="TreeGrafter"/>
</dbReference>
<keyword evidence="1" id="KW-0813">Transport</keyword>
<keyword evidence="2" id="KW-0547">Nucleotide-binding</keyword>
<dbReference type="PANTHER" id="PTHR45772">
    <property type="entry name" value="CONSERVED COMPONENT OF ABC TRANSPORTER FOR NATURAL AMINO ACIDS-RELATED"/>
    <property type="match status" value="1"/>
</dbReference>
<dbReference type="GO" id="GO:0015188">
    <property type="term" value="F:L-isoleucine transmembrane transporter activity"/>
    <property type="evidence" value="ECO:0007669"/>
    <property type="project" value="TreeGrafter"/>
</dbReference>
<dbReference type="SUPFAM" id="SSF52540">
    <property type="entry name" value="P-loop containing nucleoside triphosphate hydrolases"/>
    <property type="match status" value="1"/>
</dbReference>
<dbReference type="GO" id="GO:0015192">
    <property type="term" value="F:L-phenylalanine transmembrane transporter activity"/>
    <property type="evidence" value="ECO:0007669"/>
    <property type="project" value="TreeGrafter"/>
</dbReference>
<dbReference type="GO" id="GO:0015808">
    <property type="term" value="P:L-alanine transport"/>
    <property type="evidence" value="ECO:0007669"/>
    <property type="project" value="TreeGrafter"/>
</dbReference>
<dbReference type="CDD" id="cd03219">
    <property type="entry name" value="ABC_Mj1267_LivG_branched"/>
    <property type="match status" value="1"/>
</dbReference>
<dbReference type="Proteomes" id="UP000318801">
    <property type="component" value="Unassembled WGS sequence"/>
</dbReference>